<name>A0A538SZ19_UNCEI</name>
<evidence type="ECO:0000313" key="2">
    <source>
        <dbReference type="Proteomes" id="UP000316852"/>
    </source>
</evidence>
<dbReference type="Pfam" id="PF18924">
    <property type="entry name" value="DUF5674"/>
    <property type="match status" value="1"/>
</dbReference>
<reference evidence="1 2" key="1">
    <citation type="journal article" date="2019" name="Nat. Microbiol.">
        <title>Mediterranean grassland soil C-N compound turnover is dependent on rainfall and depth, and is mediated by genomically divergent microorganisms.</title>
        <authorList>
            <person name="Diamond S."/>
            <person name="Andeer P.F."/>
            <person name="Li Z."/>
            <person name="Crits-Christoph A."/>
            <person name="Burstein D."/>
            <person name="Anantharaman K."/>
            <person name="Lane K.R."/>
            <person name="Thomas B.C."/>
            <person name="Pan C."/>
            <person name="Northen T.R."/>
            <person name="Banfield J.F."/>
        </authorList>
    </citation>
    <scope>NUCLEOTIDE SEQUENCE [LARGE SCALE GENOMIC DNA]</scope>
    <source>
        <strain evidence="1">WS_6</strain>
    </source>
</reference>
<dbReference type="EMBL" id="VBOW01000086">
    <property type="protein sequence ID" value="TMQ56640.1"/>
    <property type="molecule type" value="Genomic_DNA"/>
</dbReference>
<gene>
    <name evidence="1" type="ORF">E6K76_12340</name>
</gene>
<dbReference type="InterPro" id="IPR043731">
    <property type="entry name" value="DUF5674"/>
</dbReference>
<sequence length="122" mass="13342">MPDAIHIITERIAAELLERLVRESFGIMVKYVVDVERGAIAIGGELHADAEGALLESGSHPRSLWGANYYPGRGREECIEFTALINIRPARGNAGMEVTDPAIRERMRVLTFALIGEGEPLG</sequence>
<dbReference type="AlphaFoldDB" id="A0A538SZ19"/>
<comment type="caution">
    <text evidence="1">The sequence shown here is derived from an EMBL/GenBank/DDBJ whole genome shotgun (WGS) entry which is preliminary data.</text>
</comment>
<protein>
    <submittedName>
        <fullName evidence="1">Uncharacterized protein</fullName>
    </submittedName>
</protein>
<organism evidence="1 2">
    <name type="scientific">Eiseniibacteriota bacterium</name>
    <dbReference type="NCBI Taxonomy" id="2212470"/>
    <lineage>
        <taxon>Bacteria</taxon>
        <taxon>Candidatus Eiseniibacteriota</taxon>
    </lineage>
</organism>
<dbReference type="Proteomes" id="UP000316852">
    <property type="component" value="Unassembled WGS sequence"/>
</dbReference>
<accession>A0A538SZ19</accession>
<proteinExistence type="predicted"/>
<evidence type="ECO:0000313" key="1">
    <source>
        <dbReference type="EMBL" id="TMQ56640.1"/>
    </source>
</evidence>